<accession>A0A0H5RP19</accession>
<reference evidence="2" key="1">
    <citation type="submission" date="2015-07" db="EMBL/GenBank/DDBJ databases">
        <authorList>
            <person name="Urmite Genomes"/>
        </authorList>
    </citation>
    <scope>NUCLEOTIDE SEQUENCE [LARGE SCALE GENOMIC DNA]</scope>
    <source>
        <strain evidence="2">type strain: ATCC 49404</strain>
    </source>
</reference>
<protein>
    <submittedName>
        <fullName evidence="1">Uncharacterized protein</fullName>
    </submittedName>
</protein>
<evidence type="ECO:0000313" key="2">
    <source>
        <dbReference type="Proteomes" id="UP000199147"/>
    </source>
</evidence>
<sequence>MPIAWLHTLVDGAFGNLSPLLGSFAAAGQNIGATTWSLPLPGHPRSPSQKTKGTY</sequence>
<organism evidence="1 2">
    <name type="scientific">Mycolicibacterium neworleansense</name>
    <dbReference type="NCBI Taxonomy" id="146018"/>
    <lineage>
        <taxon>Bacteria</taxon>
        <taxon>Bacillati</taxon>
        <taxon>Actinomycetota</taxon>
        <taxon>Actinomycetes</taxon>
        <taxon>Mycobacteriales</taxon>
        <taxon>Mycobacteriaceae</taxon>
        <taxon>Mycolicibacterium</taxon>
    </lineage>
</organism>
<dbReference type="AlphaFoldDB" id="A0A0H5RP19"/>
<evidence type="ECO:0000313" key="1">
    <source>
        <dbReference type="EMBL" id="CRZ15536.1"/>
    </source>
</evidence>
<keyword evidence="2" id="KW-1185">Reference proteome</keyword>
<name>A0A0H5RP19_9MYCO</name>
<dbReference type="Proteomes" id="UP000199147">
    <property type="component" value="Unassembled WGS sequence"/>
</dbReference>
<gene>
    <name evidence="1" type="ORF">BN2156_02398</name>
</gene>
<dbReference type="EMBL" id="CWKH01000001">
    <property type="protein sequence ID" value="CRZ15536.1"/>
    <property type="molecule type" value="Genomic_DNA"/>
</dbReference>
<proteinExistence type="predicted"/>